<dbReference type="EMBL" id="CAXKWB010124199">
    <property type="protein sequence ID" value="CAL4238724.1"/>
    <property type="molecule type" value="Genomic_DNA"/>
</dbReference>
<feature type="non-terminal residue" evidence="2">
    <location>
        <position position="1"/>
    </location>
</feature>
<dbReference type="AlphaFoldDB" id="A0AAV2SQZ6"/>
<feature type="compositionally biased region" description="Low complexity" evidence="1">
    <location>
        <begin position="64"/>
        <end position="81"/>
    </location>
</feature>
<reference evidence="2 3" key="1">
    <citation type="submission" date="2024-05" db="EMBL/GenBank/DDBJ databases">
        <authorList>
            <person name="Wallberg A."/>
        </authorList>
    </citation>
    <scope>NUCLEOTIDE SEQUENCE [LARGE SCALE GENOMIC DNA]</scope>
</reference>
<dbReference type="CDD" id="cd00037">
    <property type="entry name" value="CLECT"/>
    <property type="match status" value="1"/>
</dbReference>
<organism evidence="2 3">
    <name type="scientific">Meganyctiphanes norvegica</name>
    <name type="common">Northern krill</name>
    <name type="synonym">Thysanopoda norvegica</name>
    <dbReference type="NCBI Taxonomy" id="48144"/>
    <lineage>
        <taxon>Eukaryota</taxon>
        <taxon>Metazoa</taxon>
        <taxon>Ecdysozoa</taxon>
        <taxon>Arthropoda</taxon>
        <taxon>Crustacea</taxon>
        <taxon>Multicrustacea</taxon>
        <taxon>Malacostraca</taxon>
        <taxon>Eumalacostraca</taxon>
        <taxon>Eucarida</taxon>
        <taxon>Euphausiacea</taxon>
        <taxon>Euphausiidae</taxon>
        <taxon>Meganyctiphanes</taxon>
    </lineage>
</organism>
<feature type="region of interest" description="Disordered" evidence="1">
    <location>
        <begin position="17"/>
        <end position="81"/>
    </location>
</feature>
<evidence type="ECO:0000313" key="2">
    <source>
        <dbReference type="EMBL" id="CAL4238724.1"/>
    </source>
</evidence>
<sequence length="147" mass="16392">SEDTWLYAYEVPVPRGTPFWATIQPPTSTAQPSTTQPYTTQTTTTHVTSTISPFQGQQLSDNNASTTQPSTTQPSATQPPSFEWQQLPDYNEATNCLALNKDLHYYFTDEDCSETFSPICEKELTYASEQSDRSLNCLDSSEKVISS</sequence>
<dbReference type="Proteomes" id="UP001497623">
    <property type="component" value="Unassembled WGS sequence"/>
</dbReference>
<dbReference type="SUPFAM" id="SSF56436">
    <property type="entry name" value="C-type lectin-like"/>
    <property type="match status" value="1"/>
</dbReference>
<evidence type="ECO:0000313" key="3">
    <source>
        <dbReference type="Proteomes" id="UP001497623"/>
    </source>
</evidence>
<feature type="compositionally biased region" description="Polar residues" evidence="1">
    <location>
        <begin position="54"/>
        <end position="63"/>
    </location>
</feature>
<name>A0AAV2SQZ6_MEGNR</name>
<feature type="compositionally biased region" description="Low complexity" evidence="1">
    <location>
        <begin position="22"/>
        <end position="53"/>
    </location>
</feature>
<protein>
    <submittedName>
        <fullName evidence="2">Uncharacterized protein</fullName>
    </submittedName>
</protein>
<feature type="non-terminal residue" evidence="2">
    <location>
        <position position="147"/>
    </location>
</feature>
<evidence type="ECO:0000256" key="1">
    <source>
        <dbReference type="SAM" id="MobiDB-lite"/>
    </source>
</evidence>
<comment type="caution">
    <text evidence="2">The sequence shown here is derived from an EMBL/GenBank/DDBJ whole genome shotgun (WGS) entry which is preliminary data.</text>
</comment>
<proteinExistence type="predicted"/>
<keyword evidence="3" id="KW-1185">Reference proteome</keyword>
<dbReference type="InterPro" id="IPR016187">
    <property type="entry name" value="CTDL_fold"/>
</dbReference>
<gene>
    <name evidence="2" type="ORF">MNOR_LOCUS40476</name>
</gene>
<accession>A0AAV2SQZ6</accession>